<dbReference type="AlphaFoldDB" id="A0A0A8ZW69"/>
<dbReference type="EMBL" id="GBRH01254814">
    <property type="protein sequence ID" value="JAD43081.1"/>
    <property type="molecule type" value="Transcribed_RNA"/>
</dbReference>
<organism evidence="1">
    <name type="scientific">Arundo donax</name>
    <name type="common">Giant reed</name>
    <name type="synonym">Donax arundinaceus</name>
    <dbReference type="NCBI Taxonomy" id="35708"/>
    <lineage>
        <taxon>Eukaryota</taxon>
        <taxon>Viridiplantae</taxon>
        <taxon>Streptophyta</taxon>
        <taxon>Embryophyta</taxon>
        <taxon>Tracheophyta</taxon>
        <taxon>Spermatophyta</taxon>
        <taxon>Magnoliopsida</taxon>
        <taxon>Liliopsida</taxon>
        <taxon>Poales</taxon>
        <taxon>Poaceae</taxon>
        <taxon>PACMAD clade</taxon>
        <taxon>Arundinoideae</taxon>
        <taxon>Arundineae</taxon>
        <taxon>Arundo</taxon>
    </lineage>
</organism>
<proteinExistence type="predicted"/>
<protein>
    <submittedName>
        <fullName evidence="1">Uncharacterized protein</fullName>
    </submittedName>
</protein>
<reference evidence="1" key="1">
    <citation type="submission" date="2014-09" db="EMBL/GenBank/DDBJ databases">
        <authorList>
            <person name="Magalhaes I.L.F."/>
            <person name="Oliveira U."/>
            <person name="Santos F.R."/>
            <person name="Vidigal T.H.D.A."/>
            <person name="Brescovit A.D."/>
            <person name="Santos A.J."/>
        </authorList>
    </citation>
    <scope>NUCLEOTIDE SEQUENCE</scope>
    <source>
        <tissue evidence="1">Shoot tissue taken approximately 20 cm above the soil surface</tissue>
    </source>
</reference>
<accession>A0A0A8ZW69</accession>
<evidence type="ECO:0000313" key="1">
    <source>
        <dbReference type="EMBL" id="JAD43081.1"/>
    </source>
</evidence>
<reference evidence="1" key="2">
    <citation type="journal article" date="2015" name="Data Brief">
        <title>Shoot transcriptome of the giant reed, Arundo donax.</title>
        <authorList>
            <person name="Barrero R.A."/>
            <person name="Guerrero F.D."/>
            <person name="Moolhuijzen P."/>
            <person name="Goolsby J.A."/>
            <person name="Tidwell J."/>
            <person name="Bellgard S.E."/>
            <person name="Bellgard M.I."/>
        </authorList>
    </citation>
    <scope>NUCLEOTIDE SEQUENCE</scope>
    <source>
        <tissue evidence="1">Shoot tissue taken approximately 20 cm above the soil surface</tissue>
    </source>
</reference>
<sequence length="42" mass="4913">MLPFPMIFSDFLFCHPQKSNHLCPKVAIQSVNYFIICQHDVC</sequence>
<name>A0A0A8ZW69_ARUDO</name>